<accession>A0A429ZAT9</accession>
<dbReference type="GeneID" id="98569645"/>
<keyword evidence="2" id="KW-1185">Reference proteome</keyword>
<dbReference type="Proteomes" id="UP000287239">
    <property type="component" value="Unassembled WGS sequence"/>
</dbReference>
<reference evidence="1 2" key="1">
    <citation type="submission" date="2017-05" db="EMBL/GenBank/DDBJ databases">
        <title>Vagococcus spp. assemblies.</title>
        <authorList>
            <person name="Gulvik C.A."/>
        </authorList>
    </citation>
    <scope>NUCLEOTIDE SEQUENCE [LARGE SCALE GENOMIC DNA]</scope>
    <source>
        <strain evidence="1 2">NCFB 2777</strain>
    </source>
</reference>
<proteinExistence type="predicted"/>
<organism evidence="1 2">
    <name type="scientific">Vagococcus salmoninarum</name>
    <dbReference type="NCBI Taxonomy" id="2739"/>
    <lineage>
        <taxon>Bacteria</taxon>
        <taxon>Bacillati</taxon>
        <taxon>Bacillota</taxon>
        <taxon>Bacilli</taxon>
        <taxon>Lactobacillales</taxon>
        <taxon>Enterococcaceae</taxon>
        <taxon>Vagococcus</taxon>
    </lineage>
</organism>
<dbReference type="OrthoDB" id="9794280at2"/>
<sequence length="113" mass="13114">MIEERRKAELISHELLRYFFNHQIEKMEMSIDFTKKGTTVAVVGIISEPPKDLAEFTSLLNVERDEDLEMYSQGLVGTHHESEDFALLGLMTDDADVTFNNQRLEITLYRAYL</sequence>
<gene>
    <name evidence="1" type="ORF">CBF35_14965</name>
</gene>
<evidence type="ECO:0000313" key="2">
    <source>
        <dbReference type="Proteomes" id="UP000287239"/>
    </source>
</evidence>
<name>A0A429ZAT9_9ENTE</name>
<comment type="caution">
    <text evidence="1">The sequence shown here is derived from an EMBL/GenBank/DDBJ whole genome shotgun (WGS) entry which is preliminary data.</text>
</comment>
<evidence type="ECO:0000313" key="1">
    <source>
        <dbReference type="EMBL" id="RST90800.1"/>
    </source>
</evidence>
<protein>
    <submittedName>
        <fullName evidence="1">Uncharacterized protein</fullName>
    </submittedName>
</protein>
<dbReference type="EMBL" id="NGJU01000038">
    <property type="protein sequence ID" value="RST90800.1"/>
    <property type="molecule type" value="Genomic_DNA"/>
</dbReference>
<dbReference type="RefSeq" id="WP_126782574.1">
    <property type="nucleotide sequence ID" value="NZ_JBQDMR010000009.1"/>
</dbReference>
<dbReference type="AlphaFoldDB" id="A0A429ZAT9"/>